<dbReference type="InterPro" id="IPR033910">
    <property type="entry name" value="GluRS_core"/>
</dbReference>
<proteinExistence type="inferred from homology"/>
<dbReference type="InterPro" id="IPR049940">
    <property type="entry name" value="GluQ/Sye"/>
</dbReference>
<dbReference type="Proteomes" id="UP000541058">
    <property type="component" value="Unassembled WGS sequence"/>
</dbReference>
<evidence type="ECO:0000256" key="4">
    <source>
        <dbReference type="ARBA" id="ARBA00022490"/>
    </source>
</evidence>
<dbReference type="NCBIfam" id="TIGR00464">
    <property type="entry name" value="gltX_bact"/>
    <property type="match status" value="1"/>
</dbReference>
<dbReference type="RefSeq" id="WP_276649849.1">
    <property type="nucleotide sequence ID" value="NZ_JAAYSM010000390.1"/>
</dbReference>
<dbReference type="InterPro" id="IPR008925">
    <property type="entry name" value="aa_tRNA-synth_I_cd-bd_sf"/>
</dbReference>
<feature type="short sequence motif" description="'KMSKS' region" evidence="11">
    <location>
        <begin position="254"/>
        <end position="258"/>
    </location>
</feature>
<comment type="caution">
    <text evidence="14">The sequence shown here is derived from an EMBL/GenBank/DDBJ whole genome shotgun (WGS) entry which is preliminary data.</text>
</comment>
<dbReference type="Pfam" id="PF00749">
    <property type="entry name" value="tRNA-synt_1c"/>
    <property type="match status" value="1"/>
</dbReference>
<dbReference type="GO" id="GO:0006424">
    <property type="term" value="P:glutamyl-tRNA aminoacylation"/>
    <property type="evidence" value="ECO:0007669"/>
    <property type="project" value="UniProtKB-UniRule"/>
</dbReference>
<gene>
    <name evidence="11" type="primary">gltX</name>
    <name evidence="14" type="ORF">GX355_10895</name>
</gene>
<evidence type="ECO:0000256" key="9">
    <source>
        <dbReference type="ARBA" id="ARBA00023146"/>
    </source>
</evidence>
<evidence type="ECO:0000256" key="6">
    <source>
        <dbReference type="ARBA" id="ARBA00022741"/>
    </source>
</evidence>
<protein>
    <recommendedName>
        <fullName evidence="11">Glutamate--tRNA ligase</fullName>
        <ecNumber evidence="11">6.1.1.17</ecNumber>
    </recommendedName>
    <alternativeName>
        <fullName evidence="11">Glutamyl-tRNA synthetase</fullName>
        <shortName evidence="11">GluRS</shortName>
    </alternativeName>
</protein>
<dbReference type="GO" id="GO:0005524">
    <property type="term" value="F:ATP binding"/>
    <property type="evidence" value="ECO:0007669"/>
    <property type="project" value="UniProtKB-UniRule"/>
</dbReference>
<dbReference type="FunFam" id="1.10.10.350:FF:000002">
    <property type="entry name" value="Glutamate--tRNA ligase"/>
    <property type="match status" value="1"/>
</dbReference>
<organism evidence="14 15">
    <name type="scientific">Globicatella sulfidifaciens</name>
    <dbReference type="NCBI Taxonomy" id="136093"/>
    <lineage>
        <taxon>Bacteria</taxon>
        <taxon>Bacillati</taxon>
        <taxon>Bacillota</taxon>
        <taxon>Bacilli</taxon>
        <taxon>Lactobacillales</taxon>
        <taxon>Aerococcaceae</taxon>
        <taxon>Globicatella</taxon>
    </lineage>
</organism>
<dbReference type="GO" id="GO:0004818">
    <property type="term" value="F:glutamate-tRNA ligase activity"/>
    <property type="evidence" value="ECO:0007669"/>
    <property type="project" value="UniProtKB-UniRule"/>
</dbReference>
<accession>A0A7X8C5H4</accession>
<feature type="binding site" evidence="11">
    <location>
        <position position="257"/>
    </location>
    <ligand>
        <name>ATP</name>
        <dbReference type="ChEBI" id="CHEBI:30616"/>
    </ligand>
</feature>
<evidence type="ECO:0000259" key="13">
    <source>
        <dbReference type="Pfam" id="PF19269"/>
    </source>
</evidence>
<keyword evidence="5 11" id="KW-0436">Ligase</keyword>
<sequence>MSQKIRVRYAPSPTGDLHIGNARTALFNYLFARHHGGEFVIRIEDTDLKRNLEHGEQSQMDNLSWLGIDWDESPEKPGEYGPYRQSERLHIYQPLIEQLLAEDKAYKCYMTEEELEQEREAQKARGEMPHYGGQHAHLTKEQEAAFEAEGRVPVIRFRVPENVVYEFDDIVKGPITFESKNISGDWVIQKRDGMPTYNFAVAVDDHFMKITHVLRGDDHIANTPKQMMIYDAFGWEVPRFGHMTLIVNSETNKKLSKRDGGILQFIEQYRNLGYLPEAMFNFITLLGWSPVGEEEIFSHDQLIDLFDENRLSTSPAAFDAKKLEWINNTYVKQAPLEKVVELALPHLKAAGRVSENPSAAEMEWVTKLVSLYHEQVSYGAEVVEVSELFFRDELHIDEAAKAELANETAPVVIKAMREQLENLDEADFTAENIKPLTKAVQKATGVKGRQLFMPIRIAVSGQMHGPELPSVIEVLGKEKAINHIDQVLNLI</sequence>
<keyword evidence="7 11" id="KW-0067">ATP-binding</keyword>
<keyword evidence="6 11" id="KW-0547">Nucleotide-binding</keyword>
<dbReference type="HAMAP" id="MF_00022">
    <property type="entry name" value="Glu_tRNA_synth_type1"/>
    <property type="match status" value="1"/>
</dbReference>
<dbReference type="InterPro" id="IPR001412">
    <property type="entry name" value="aa-tRNA-synth_I_CS"/>
</dbReference>
<dbReference type="InterPro" id="IPR000924">
    <property type="entry name" value="Glu/Gln-tRNA-synth"/>
</dbReference>
<dbReference type="Pfam" id="PF19269">
    <property type="entry name" value="Anticodon_2"/>
    <property type="match status" value="1"/>
</dbReference>
<evidence type="ECO:0000256" key="1">
    <source>
        <dbReference type="ARBA" id="ARBA00004496"/>
    </source>
</evidence>
<dbReference type="CDD" id="cd00808">
    <property type="entry name" value="GluRS_core"/>
    <property type="match status" value="1"/>
</dbReference>
<comment type="subunit">
    <text evidence="3 11">Monomer.</text>
</comment>
<evidence type="ECO:0000256" key="2">
    <source>
        <dbReference type="ARBA" id="ARBA00007894"/>
    </source>
</evidence>
<evidence type="ECO:0000256" key="5">
    <source>
        <dbReference type="ARBA" id="ARBA00022598"/>
    </source>
</evidence>
<dbReference type="InterPro" id="IPR045462">
    <property type="entry name" value="aa-tRNA-synth_I_cd-bd"/>
</dbReference>
<dbReference type="SUPFAM" id="SSF48163">
    <property type="entry name" value="An anticodon-binding domain of class I aminoacyl-tRNA synthetases"/>
    <property type="match status" value="1"/>
</dbReference>
<evidence type="ECO:0000313" key="14">
    <source>
        <dbReference type="EMBL" id="NLJ19351.1"/>
    </source>
</evidence>
<dbReference type="PANTHER" id="PTHR43311">
    <property type="entry name" value="GLUTAMATE--TRNA LIGASE"/>
    <property type="match status" value="1"/>
</dbReference>
<dbReference type="PRINTS" id="PR00987">
    <property type="entry name" value="TRNASYNTHGLU"/>
</dbReference>
<comment type="function">
    <text evidence="11">Catalyzes the attachment of glutamate to tRNA(Glu) in a two-step reaction: glutamate is first activated by ATP to form Glu-AMP and then transferred to the acceptor end of tRNA(Glu).</text>
</comment>
<comment type="caution">
    <text evidence="11">Lacks conserved residue(s) required for the propagation of feature annotation.</text>
</comment>
<evidence type="ECO:0000256" key="11">
    <source>
        <dbReference type="HAMAP-Rule" id="MF_00022"/>
    </source>
</evidence>
<dbReference type="InterPro" id="IPR004527">
    <property type="entry name" value="Glu-tRNA-ligase_bac/mito"/>
</dbReference>
<dbReference type="PROSITE" id="PS00178">
    <property type="entry name" value="AA_TRNA_LIGASE_I"/>
    <property type="match status" value="1"/>
</dbReference>
<dbReference type="GO" id="GO:0005829">
    <property type="term" value="C:cytosol"/>
    <property type="evidence" value="ECO:0007669"/>
    <property type="project" value="TreeGrafter"/>
</dbReference>
<evidence type="ECO:0000256" key="10">
    <source>
        <dbReference type="ARBA" id="ARBA00048351"/>
    </source>
</evidence>
<dbReference type="PANTHER" id="PTHR43311:SF2">
    <property type="entry name" value="GLUTAMATE--TRNA LIGASE, MITOCHONDRIAL-RELATED"/>
    <property type="match status" value="1"/>
</dbReference>
<dbReference type="InterPro" id="IPR014729">
    <property type="entry name" value="Rossmann-like_a/b/a_fold"/>
</dbReference>
<dbReference type="InterPro" id="IPR020751">
    <property type="entry name" value="aa-tRNA-synth_I_codon-bd_sub2"/>
</dbReference>
<reference evidence="14 15" key="1">
    <citation type="journal article" date="2020" name="Biotechnol. Biofuels">
        <title>New insights from the biogas microbiome by comprehensive genome-resolved metagenomics of nearly 1600 species originating from multiple anaerobic digesters.</title>
        <authorList>
            <person name="Campanaro S."/>
            <person name="Treu L."/>
            <person name="Rodriguez-R L.M."/>
            <person name="Kovalovszki A."/>
            <person name="Ziels R.M."/>
            <person name="Maus I."/>
            <person name="Zhu X."/>
            <person name="Kougias P.G."/>
            <person name="Basile A."/>
            <person name="Luo G."/>
            <person name="Schluter A."/>
            <person name="Konstantinidis K.T."/>
            <person name="Angelidaki I."/>
        </authorList>
    </citation>
    <scope>NUCLEOTIDE SEQUENCE [LARGE SCALE GENOMIC DNA]</scope>
    <source>
        <strain evidence="14">AS23ysBPME_34</strain>
    </source>
</reference>
<dbReference type="EMBL" id="JAAYSM010000390">
    <property type="protein sequence ID" value="NLJ19351.1"/>
    <property type="molecule type" value="Genomic_DNA"/>
</dbReference>
<comment type="catalytic activity">
    <reaction evidence="10 11">
        <text>tRNA(Glu) + L-glutamate + ATP = L-glutamyl-tRNA(Glu) + AMP + diphosphate</text>
        <dbReference type="Rhea" id="RHEA:23540"/>
        <dbReference type="Rhea" id="RHEA-COMP:9663"/>
        <dbReference type="Rhea" id="RHEA-COMP:9680"/>
        <dbReference type="ChEBI" id="CHEBI:29985"/>
        <dbReference type="ChEBI" id="CHEBI:30616"/>
        <dbReference type="ChEBI" id="CHEBI:33019"/>
        <dbReference type="ChEBI" id="CHEBI:78442"/>
        <dbReference type="ChEBI" id="CHEBI:78520"/>
        <dbReference type="ChEBI" id="CHEBI:456215"/>
        <dbReference type="EC" id="6.1.1.17"/>
    </reaction>
</comment>
<feature type="domain" description="Aminoacyl-tRNA synthetase class I anticodon-binding" evidence="13">
    <location>
        <begin position="339"/>
        <end position="487"/>
    </location>
</feature>
<evidence type="ECO:0000259" key="12">
    <source>
        <dbReference type="Pfam" id="PF00749"/>
    </source>
</evidence>
<dbReference type="EC" id="6.1.1.17" evidence="11"/>
<dbReference type="Gene3D" id="1.10.10.350">
    <property type="match status" value="1"/>
</dbReference>
<feature type="domain" description="Glutamyl/glutaminyl-tRNA synthetase class Ib catalytic" evidence="12">
    <location>
        <begin position="4"/>
        <end position="325"/>
    </location>
</feature>
<evidence type="ECO:0000256" key="7">
    <source>
        <dbReference type="ARBA" id="ARBA00022840"/>
    </source>
</evidence>
<dbReference type="SUPFAM" id="SSF52374">
    <property type="entry name" value="Nucleotidylyl transferase"/>
    <property type="match status" value="1"/>
</dbReference>
<keyword evidence="4 11" id="KW-0963">Cytoplasm</keyword>
<evidence type="ECO:0000256" key="8">
    <source>
        <dbReference type="ARBA" id="ARBA00022917"/>
    </source>
</evidence>
<keyword evidence="9 11" id="KW-0030">Aminoacyl-tRNA synthetase</keyword>
<dbReference type="FunFam" id="3.40.50.620:FF:000007">
    <property type="entry name" value="Glutamate--tRNA ligase"/>
    <property type="match status" value="1"/>
</dbReference>
<keyword evidence="8 11" id="KW-0648">Protein biosynthesis</keyword>
<evidence type="ECO:0000256" key="3">
    <source>
        <dbReference type="ARBA" id="ARBA00011245"/>
    </source>
</evidence>
<dbReference type="AlphaFoldDB" id="A0A7X8C5H4"/>
<dbReference type="InterPro" id="IPR020058">
    <property type="entry name" value="Glu/Gln-tRNA-synth_Ib_cat-dom"/>
</dbReference>
<dbReference type="GO" id="GO:0008270">
    <property type="term" value="F:zinc ion binding"/>
    <property type="evidence" value="ECO:0007669"/>
    <property type="project" value="InterPro"/>
</dbReference>
<dbReference type="Gene3D" id="3.40.50.620">
    <property type="entry name" value="HUPs"/>
    <property type="match status" value="1"/>
</dbReference>
<evidence type="ECO:0000313" key="15">
    <source>
        <dbReference type="Proteomes" id="UP000541058"/>
    </source>
</evidence>
<comment type="similarity">
    <text evidence="2 11">Belongs to the class-I aminoacyl-tRNA synthetase family. Glutamate--tRNA ligase type 1 subfamily.</text>
</comment>
<name>A0A7X8C5H4_9LACT</name>
<feature type="short sequence motif" description="'HIGH' region" evidence="11">
    <location>
        <begin position="11"/>
        <end position="21"/>
    </location>
</feature>
<dbReference type="GO" id="GO:0000049">
    <property type="term" value="F:tRNA binding"/>
    <property type="evidence" value="ECO:0007669"/>
    <property type="project" value="InterPro"/>
</dbReference>
<comment type="subcellular location">
    <subcellularLocation>
        <location evidence="1 11">Cytoplasm</location>
    </subcellularLocation>
</comment>